<dbReference type="EMBL" id="CP014862">
    <property type="protein sequence ID" value="ASJ03135.1"/>
    <property type="molecule type" value="Genomic_DNA"/>
</dbReference>
<name>A0A2Z2MEP8_THEPR</name>
<feature type="transmembrane region" description="Helical" evidence="1">
    <location>
        <begin position="278"/>
        <end position="305"/>
    </location>
</feature>
<dbReference type="GeneID" id="33320282"/>
<gene>
    <name evidence="2" type="ORF">A3L09_07655</name>
</gene>
<evidence type="ECO:0000313" key="3">
    <source>
        <dbReference type="Proteomes" id="UP000250179"/>
    </source>
</evidence>
<evidence type="ECO:0008006" key="4">
    <source>
        <dbReference type="Google" id="ProtNLM"/>
    </source>
</evidence>
<sequence>MKERRTKALNVVLALSVVVISKLEPHLTLLLPCYLGFMLVRNIKDLDSISKFSISPAVGLGVTIFLIHILSWLRLSLRLAYPILAFLVIVISLLVHPVKVRRDVSIFAISGVGISLLLSFGIKIPFFEVPTYPAGVSRPDAVFHAYKSLEILMENTLFIKNVPSGFDDIIAYPSGYHSIVAFLSGATGITVAKAMLILKIYTWIFIPLGTYAAAWSVFKDTKIAVFSSILAPISSLYYYYLNYSLFHQFLNYYMFLAAVSLYNMTIETPERRNILLSLVVISAVLMIHPYVYLAFVAYATFVVLLTSLKRKKIDTRVLEISILQVVGSFLAYYTLEYPIRVNPMRHVAFFNASQYAFKDSISWVAGILKYTFFDEWQVILGLFFVVGMIYGIKHGTYSLQALIATVFYLLFLVFNKIAFHIPIPFYSGIWSSERVYVLITPIIPIIGGTGLYFTLKYIERLFMHPKIVMVSLALLLILPAFYVNLWNFSFEMATEITSDTIKAYEFIEQTDPETIVVPKFYDSGTWIKVYLPEKNLIMVENMSEIQEYKDGILYVDSRGYGDIRINPINPWEIAQKYQVIYFNDNIWIFNLSNRSDKVGMYPLSLYQYYTINKDEIQASNINDWRYLSYGFLLRHPVIIHGIKFEKWDIVLTRSKRAVIAVVPNRDYVGIGVELYPQGNQIIEVFINGNLVGEIREGGYWRFECPLKKGNLYIIELEGDPGYAFIRMKLEGGT</sequence>
<feature type="transmembrane region" description="Helical" evidence="1">
    <location>
        <begin position="317"/>
        <end position="335"/>
    </location>
</feature>
<feature type="transmembrane region" description="Helical" evidence="1">
    <location>
        <begin position="435"/>
        <end position="455"/>
    </location>
</feature>
<feature type="transmembrane region" description="Helical" evidence="1">
    <location>
        <begin position="249"/>
        <end position="266"/>
    </location>
</feature>
<protein>
    <recommendedName>
        <fullName evidence="4">Glycosyltransferase RgtA/B/C/D-like domain-containing protein</fullName>
    </recommendedName>
</protein>
<dbReference type="Proteomes" id="UP000250179">
    <property type="component" value="Chromosome"/>
</dbReference>
<reference evidence="2 3" key="1">
    <citation type="submission" date="2016-03" db="EMBL/GenBank/DDBJ databases">
        <title>Complete genome sequence of Thermococcus profundus strain DT5432.</title>
        <authorList>
            <person name="Oger P.M."/>
        </authorList>
    </citation>
    <scope>NUCLEOTIDE SEQUENCE [LARGE SCALE GENOMIC DNA]</scope>
    <source>
        <strain evidence="2 3">DT 5432</strain>
    </source>
</reference>
<feature type="transmembrane region" description="Helical" evidence="1">
    <location>
        <begin position="223"/>
        <end position="240"/>
    </location>
</feature>
<dbReference type="KEGG" id="tprf:A3L09_07655"/>
<feature type="transmembrane region" description="Helical" evidence="1">
    <location>
        <begin position="399"/>
        <end position="423"/>
    </location>
</feature>
<organism evidence="2 3">
    <name type="scientific">Thermococcus profundus</name>
    <dbReference type="NCBI Taxonomy" id="49899"/>
    <lineage>
        <taxon>Archaea</taxon>
        <taxon>Methanobacteriati</taxon>
        <taxon>Methanobacteriota</taxon>
        <taxon>Thermococci</taxon>
        <taxon>Thermococcales</taxon>
        <taxon>Thermococcaceae</taxon>
        <taxon>Thermococcus</taxon>
    </lineage>
</organism>
<keyword evidence="1" id="KW-0472">Membrane</keyword>
<feature type="transmembrane region" description="Helical" evidence="1">
    <location>
        <begin position="104"/>
        <end position="122"/>
    </location>
</feature>
<keyword evidence="3" id="KW-1185">Reference proteome</keyword>
<dbReference type="OrthoDB" id="86090at2157"/>
<feature type="transmembrane region" description="Helical" evidence="1">
    <location>
        <begin position="467"/>
        <end position="486"/>
    </location>
</feature>
<dbReference type="RefSeq" id="WP_088858391.1">
    <property type="nucleotide sequence ID" value="NZ_CP014862.1"/>
</dbReference>
<accession>A0A2Z2MEP8</accession>
<keyword evidence="1" id="KW-1133">Transmembrane helix</keyword>
<dbReference type="AlphaFoldDB" id="A0A2Z2MEP8"/>
<feature type="transmembrane region" description="Helical" evidence="1">
    <location>
        <begin position="79"/>
        <end position="97"/>
    </location>
</feature>
<proteinExistence type="predicted"/>
<keyword evidence="1" id="KW-0812">Transmembrane</keyword>
<evidence type="ECO:0000256" key="1">
    <source>
        <dbReference type="SAM" id="Phobius"/>
    </source>
</evidence>
<feature type="transmembrane region" description="Helical" evidence="1">
    <location>
        <begin position="169"/>
        <end position="189"/>
    </location>
</feature>
<evidence type="ECO:0000313" key="2">
    <source>
        <dbReference type="EMBL" id="ASJ03135.1"/>
    </source>
</evidence>
<feature type="transmembrane region" description="Helical" evidence="1">
    <location>
        <begin position="52"/>
        <end position="73"/>
    </location>
</feature>
<feature type="transmembrane region" description="Helical" evidence="1">
    <location>
        <begin position="376"/>
        <end position="392"/>
    </location>
</feature>
<feature type="transmembrane region" description="Helical" evidence="1">
    <location>
        <begin position="196"/>
        <end position="217"/>
    </location>
</feature>